<keyword evidence="12" id="KW-1185">Reference proteome</keyword>
<dbReference type="PANTHER" id="PTHR35524:SF1">
    <property type="entry name" value="ALPHA-ACETOLACTATE DECARBOXYLASE"/>
    <property type="match status" value="1"/>
</dbReference>
<name>A0A5R8KFE1_9BACT</name>
<comment type="catalytic activity">
    <reaction evidence="1 9">
        <text>(2S)-2-acetolactate + H(+) = (R)-acetoin + CO2</text>
        <dbReference type="Rhea" id="RHEA:21580"/>
        <dbReference type="ChEBI" id="CHEBI:15378"/>
        <dbReference type="ChEBI" id="CHEBI:15686"/>
        <dbReference type="ChEBI" id="CHEBI:16526"/>
        <dbReference type="ChEBI" id="CHEBI:58476"/>
        <dbReference type="EC" id="4.1.1.5"/>
    </reaction>
</comment>
<dbReference type="PIRSF" id="PIRSF001332">
    <property type="entry name" value="Acetolac_decarb"/>
    <property type="match status" value="1"/>
</dbReference>
<dbReference type="EMBL" id="VAUV01000006">
    <property type="protein sequence ID" value="TLD70996.1"/>
    <property type="molecule type" value="Genomic_DNA"/>
</dbReference>
<comment type="similarity">
    <text evidence="3 9">Belongs to the alpha-acetolactate decarboxylase family.</text>
</comment>
<keyword evidence="7 9" id="KW-0005">Acetoin biosynthesis</keyword>
<proteinExistence type="inferred from homology"/>
<dbReference type="GO" id="GO:0047605">
    <property type="term" value="F:acetolactate decarboxylase activity"/>
    <property type="evidence" value="ECO:0007669"/>
    <property type="project" value="UniProtKB-UniRule"/>
</dbReference>
<sequence>MRKNSLLALVLTLPLFLLASCATAPRDTAYQTSTIDALLAGVYEGDLTCRSLMKHGDLGIGTFDSLDGEMLIVDGRLYQVKANGKVYTPSPSSLKTPFATVCRFTPEDRFIIPAGATFTDIEKLINTKAPNQNLFQAIKITGTFKTMHTRSVPRQTKPYPPLNQVTANQPEFHLSNITGTIVGFRCPAFVKGVNVPGYHLHFIDDAQTTGGHILGFEMLEGQAQIDTLHQFTMRLPKNTSAFANTDLSKDRSTELRAVEKGTN</sequence>
<dbReference type="SUPFAM" id="SSF117856">
    <property type="entry name" value="AF0104/ALDC/Ptd012-like"/>
    <property type="match status" value="1"/>
</dbReference>
<dbReference type="RefSeq" id="WP_138085824.1">
    <property type="nucleotide sequence ID" value="NZ_VAUV01000006.1"/>
</dbReference>
<evidence type="ECO:0000256" key="1">
    <source>
        <dbReference type="ARBA" id="ARBA00001784"/>
    </source>
</evidence>
<keyword evidence="8 9" id="KW-0456">Lyase</keyword>
<dbReference type="NCBIfam" id="TIGR01252">
    <property type="entry name" value="acetolac_decarb"/>
    <property type="match status" value="1"/>
</dbReference>
<evidence type="ECO:0000313" key="11">
    <source>
        <dbReference type="EMBL" id="TLD70996.1"/>
    </source>
</evidence>
<dbReference type="InterPro" id="IPR005128">
    <property type="entry name" value="Acetolactate_a_deCO2ase"/>
</dbReference>
<keyword evidence="10" id="KW-0732">Signal</keyword>
<evidence type="ECO:0000256" key="10">
    <source>
        <dbReference type="SAM" id="SignalP"/>
    </source>
</evidence>
<dbReference type="GO" id="GO:0045151">
    <property type="term" value="P:acetoin biosynthetic process"/>
    <property type="evidence" value="ECO:0007669"/>
    <property type="project" value="UniProtKB-UniRule"/>
</dbReference>
<evidence type="ECO:0000256" key="7">
    <source>
        <dbReference type="ARBA" id="ARBA00023061"/>
    </source>
</evidence>
<evidence type="ECO:0000256" key="9">
    <source>
        <dbReference type="PIRNR" id="PIRNR001332"/>
    </source>
</evidence>
<dbReference type="PROSITE" id="PS51257">
    <property type="entry name" value="PROKAR_LIPOPROTEIN"/>
    <property type="match status" value="1"/>
</dbReference>
<dbReference type="EC" id="4.1.1.5" evidence="4 9"/>
<evidence type="ECO:0000256" key="6">
    <source>
        <dbReference type="ARBA" id="ARBA00022793"/>
    </source>
</evidence>
<evidence type="ECO:0000256" key="3">
    <source>
        <dbReference type="ARBA" id="ARBA00007106"/>
    </source>
</evidence>
<feature type="signal peptide" evidence="10">
    <location>
        <begin position="1"/>
        <end position="24"/>
    </location>
</feature>
<protein>
    <recommendedName>
        <fullName evidence="5 9">Alpha-acetolactate decarboxylase</fullName>
        <ecNumber evidence="4 9">4.1.1.5</ecNumber>
    </recommendedName>
</protein>
<dbReference type="CDD" id="cd17299">
    <property type="entry name" value="acetolactate_decarboxylase"/>
    <property type="match status" value="1"/>
</dbReference>
<dbReference type="Pfam" id="PF03306">
    <property type="entry name" value="AAL_decarboxy"/>
    <property type="match status" value="1"/>
</dbReference>
<dbReference type="OrthoDB" id="8612680at2"/>
<evidence type="ECO:0000256" key="8">
    <source>
        <dbReference type="ARBA" id="ARBA00023239"/>
    </source>
</evidence>
<comment type="pathway">
    <text evidence="2 9">Polyol metabolism; (R,R)-butane-2,3-diol biosynthesis; (R,R)-butane-2,3-diol from pyruvate: step 2/3.</text>
</comment>
<comment type="caution">
    <text evidence="11">The sequence shown here is derived from an EMBL/GenBank/DDBJ whole genome shotgun (WGS) entry which is preliminary data.</text>
</comment>
<keyword evidence="6 9" id="KW-0210">Decarboxylase</keyword>
<evidence type="ECO:0000313" key="12">
    <source>
        <dbReference type="Proteomes" id="UP000306196"/>
    </source>
</evidence>
<dbReference type="Proteomes" id="UP000306196">
    <property type="component" value="Unassembled WGS sequence"/>
</dbReference>
<dbReference type="Gene3D" id="3.30.1330.80">
    <property type="entry name" value="Hypothetical protein, similar to alpha- acetolactate decarboxylase, domain 2"/>
    <property type="match status" value="2"/>
</dbReference>
<dbReference type="PANTHER" id="PTHR35524">
    <property type="entry name" value="ALPHA-ACETOLACTATE DECARBOXYLASE"/>
    <property type="match status" value="1"/>
</dbReference>
<evidence type="ECO:0000256" key="5">
    <source>
        <dbReference type="ARBA" id="ARBA00020164"/>
    </source>
</evidence>
<gene>
    <name evidence="11" type="primary">budA</name>
    <name evidence="11" type="ORF">FEM03_08740</name>
</gene>
<accession>A0A5R8KFE1</accession>
<evidence type="ECO:0000256" key="2">
    <source>
        <dbReference type="ARBA" id="ARBA00005170"/>
    </source>
</evidence>
<feature type="chain" id="PRO_5024278942" description="Alpha-acetolactate decarboxylase" evidence="10">
    <location>
        <begin position="25"/>
        <end position="263"/>
    </location>
</feature>
<organism evidence="11 12">
    <name type="scientific">Phragmitibacter flavus</name>
    <dbReference type="NCBI Taxonomy" id="2576071"/>
    <lineage>
        <taxon>Bacteria</taxon>
        <taxon>Pseudomonadati</taxon>
        <taxon>Verrucomicrobiota</taxon>
        <taxon>Verrucomicrobiia</taxon>
        <taxon>Verrucomicrobiales</taxon>
        <taxon>Verrucomicrobiaceae</taxon>
        <taxon>Phragmitibacter</taxon>
    </lineage>
</organism>
<dbReference type="UniPathway" id="UPA00626">
    <property type="reaction ID" value="UER00678"/>
</dbReference>
<dbReference type="AlphaFoldDB" id="A0A5R8KFE1"/>
<evidence type="ECO:0000256" key="4">
    <source>
        <dbReference type="ARBA" id="ARBA00013204"/>
    </source>
</evidence>
<reference evidence="11 12" key="1">
    <citation type="submission" date="2019-05" db="EMBL/GenBank/DDBJ databases">
        <title>Verrucobacter flavum gen. nov., sp. nov. a new member of the family Verrucomicrobiaceae.</title>
        <authorList>
            <person name="Szuroczki S."/>
            <person name="Abbaszade G."/>
            <person name="Szabo A."/>
            <person name="Felfoldi T."/>
            <person name="Schumann P."/>
            <person name="Boka K."/>
            <person name="Keki Z."/>
            <person name="Toumi M."/>
            <person name="Toth E."/>
        </authorList>
    </citation>
    <scope>NUCLEOTIDE SEQUENCE [LARGE SCALE GENOMIC DNA]</scope>
    <source>
        <strain evidence="11 12">MG-N-17</strain>
    </source>
</reference>